<dbReference type="Proteomes" id="UP000488956">
    <property type="component" value="Unassembled WGS sequence"/>
</dbReference>
<feature type="region of interest" description="Disordered" evidence="1">
    <location>
        <begin position="73"/>
        <end position="96"/>
    </location>
</feature>
<dbReference type="EMBL" id="QXFX01000753">
    <property type="protein sequence ID" value="KAE9105344.1"/>
    <property type="molecule type" value="Genomic_DNA"/>
</dbReference>
<evidence type="ECO:0000313" key="13">
    <source>
        <dbReference type="Proteomes" id="UP000488956"/>
    </source>
</evidence>
<evidence type="ECO:0000313" key="4">
    <source>
        <dbReference type="EMBL" id="KAE9212061.1"/>
    </source>
</evidence>
<dbReference type="EMBL" id="QXGF01000303">
    <property type="protein sequence ID" value="KAE8942501.1"/>
    <property type="molecule type" value="Genomic_DNA"/>
</dbReference>
<comment type="caution">
    <text evidence="7">The sequence shown here is derived from an EMBL/GenBank/DDBJ whole genome shotgun (WGS) entry which is preliminary data.</text>
</comment>
<evidence type="ECO:0000313" key="10">
    <source>
        <dbReference type="Proteomes" id="UP000437068"/>
    </source>
</evidence>
<evidence type="ECO:0000313" key="9">
    <source>
        <dbReference type="Proteomes" id="UP000433483"/>
    </source>
</evidence>
<evidence type="ECO:0000313" key="5">
    <source>
        <dbReference type="EMBL" id="KAE9222859.1"/>
    </source>
</evidence>
<evidence type="ECO:0000313" key="7">
    <source>
        <dbReference type="EMBL" id="KAE9312456.1"/>
    </source>
</evidence>
<dbReference type="EMBL" id="QXGB01000519">
    <property type="protein sequence ID" value="KAE9212061.1"/>
    <property type="molecule type" value="Genomic_DNA"/>
</dbReference>
<dbReference type="OrthoDB" id="10274533at2759"/>
<evidence type="ECO:0000313" key="3">
    <source>
        <dbReference type="EMBL" id="KAE9105344.1"/>
    </source>
</evidence>
<dbReference type="Proteomes" id="UP000429523">
    <property type="component" value="Unassembled WGS sequence"/>
</dbReference>
<protein>
    <recommendedName>
        <fullName evidence="14">FAR1 domain-containing protein</fullName>
    </recommendedName>
</protein>
<gene>
    <name evidence="7" type="ORF">PF001_g9223</name>
    <name evidence="6" type="ORF">PF002_g13108</name>
    <name evidence="5" type="ORF">PF004_g12686</name>
    <name evidence="4" type="ORF">PF005_g10755</name>
    <name evidence="2" type="ORF">PF009_g7742</name>
    <name evidence="3" type="ORF">PF010_g13049</name>
</gene>
<accession>A0A6A4DQ67</accession>
<dbReference type="EMBL" id="QXGC01000733">
    <property type="protein sequence ID" value="KAE9222859.1"/>
    <property type="molecule type" value="Genomic_DNA"/>
</dbReference>
<dbReference type="Proteomes" id="UP000476176">
    <property type="component" value="Unassembled WGS sequence"/>
</dbReference>
<evidence type="ECO:0000256" key="1">
    <source>
        <dbReference type="SAM" id="MobiDB-lite"/>
    </source>
</evidence>
<evidence type="ECO:0000313" key="6">
    <source>
        <dbReference type="EMBL" id="KAE9230116.1"/>
    </source>
</evidence>
<sequence length="96" mass="11180">MVSPPTIPPAPCRFAIDPLPEQVYDSYEEAEAALHAWNRRQIIDVTKAHNKKNKLKEVRQRDFQCDHYGKTQNTRGLREEDRVRTQRATSKIGCKM</sequence>
<evidence type="ECO:0000313" key="12">
    <source>
        <dbReference type="Proteomes" id="UP000476176"/>
    </source>
</evidence>
<dbReference type="Proteomes" id="UP000440367">
    <property type="component" value="Unassembled WGS sequence"/>
</dbReference>
<evidence type="ECO:0000313" key="11">
    <source>
        <dbReference type="Proteomes" id="UP000440367"/>
    </source>
</evidence>
<organism evidence="7 10">
    <name type="scientific">Phytophthora fragariae</name>
    <dbReference type="NCBI Taxonomy" id="53985"/>
    <lineage>
        <taxon>Eukaryota</taxon>
        <taxon>Sar</taxon>
        <taxon>Stramenopiles</taxon>
        <taxon>Oomycota</taxon>
        <taxon>Peronosporomycetes</taxon>
        <taxon>Peronosporales</taxon>
        <taxon>Peronosporaceae</taxon>
        <taxon>Phytophthora</taxon>
    </lineage>
</organism>
<keyword evidence="9" id="KW-1185">Reference proteome</keyword>
<proteinExistence type="predicted"/>
<evidence type="ECO:0000313" key="8">
    <source>
        <dbReference type="Proteomes" id="UP000429523"/>
    </source>
</evidence>
<dbReference type="EMBL" id="QXGD01000652">
    <property type="protein sequence ID" value="KAE9230116.1"/>
    <property type="molecule type" value="Genomic_DNA"/>
</dbReference>
<reference evidence="8 9" key="1">
    <citation type="submission" date="2018-08" db="EMBL/GenBank/DDBJ databases">
        <title>Genomic investigation of the strawberry pathogen Phytophthora fragariae indicates pathogenicity is determined by transcriptional variation in three key races.</title>
        <authorList>
            <person name="Adams T.M."/>
            <person name="Armitage A.D."/>
            <person name="Sobczyk M.K."/>
            <person name="Bates H.J."/>
            <person name="Dunwell J.M."/>
            <person name="Nellist C.F."/>
            <person name="Harrison R.J."/>
        </authorList>
    </citation>
    <scope>NUCLEOTIDE SEQUENCE [LARGE SCALE GENOMIC DNA]</scope>
    <source>
        <strain evidence="7 10">A4</strain>
        <strain evidence="6 11">BC-1</strain>
        <strain evidence="5 12">BC-23</strain>
        <strain evidence="4 9">NOV-27</strain>
        <strain evidence="2 8">NOV-9</strain>
        <strain evidence="3 13">ONT-3</strain>
    </source>
</reference>
<dbReference type="Proteomes" id="UP000437068">
    <property type="component" value="Unassembled WGS sequence"/>
</dbReference>
<dbReference type="EMBL" id="QXGE01000439">
    <property type="protein sequence ID" value="KAE9312456.1"/>
    <property type="molecule type" value="Genomic_DNA"/>
</dbReference>
<name>A0A6A4DQ67_9STRA</name>
<evidence type="ECO:0008006" key="14">
    <source>
        <dbReference type="Google" id="ProtNLM"/>
    </source>
</evidence>
<dbReference type="AlphaFoldDB" id="A0A6A4DQ67"/>
<evidence type="ECO:0000313" key="2">
    <source>
        <dbReference type="EMBL" id="KAE8942501.1"/>
    </source>
</evidence>
<dbReference type="Proteomes" id="UP000433483">
    <property type="component" value="Unassembled WGS sequence"/>
</dbReference>